<dbReference type="GO" id="GO:0030313">
    <property type="term" value="C:cell envelope"/>
    <property type="evidence" value="ECO:0007669"/>
    <property type="project" value="TreeGrafter"/>
</dbReference>
<dbReference type="GO" id="GO:0060003">
    <property type="term" value="P:copper ion export"/>
    <property type="evidence" value="ECO:0007669"/>
    <property type="project" value="TreeGrafter"/>
</dbReference>
<name>A0A1C3ELT8_9PLAN</name>
<dbReference type="OrthoDB" id="248877at2"/>
<evidence type="ECO:0000313" key="5">
    <source>
        <dbReference type="Proteomes" id="UP000094828"/>
    </source>
</evidence>
<dbReference type="SUPFAM" id="SSF111369">
    <property type="entry name" value="HlyD-like secretion proteins"/>
    <property type="match status" value="1"/>
</dbReference>
<feature type="domain" description="CzcB-like barrel-sandwich hybrid" evidence="3">
    <location>
        <begin position="424"/>
        <end position="541"/>
    </location>
</feature>
<keyword evidence="2" id="KW-1133">Transmembrane helix</keyword>
<dbReference type="GO" id="GO:0015679">
    <property type="term" value="P:plasma membrane copper ion transport"/>
    <property type="evidence" value="ECO:0007669"/>
    <property type="project" value="TreeGrafter"/>
</dbReference>
<dbReference type="Gene3D" id="2.40.50.100">
    <property type="match status" value="1"/>
</dbReference>
<dbReference type="PANTHER" id="PTHR30097">
    <property type="entry name" value="CATION EFFLUX SYSTEM PROTEIN CUSB"/>
    <property type="match status" value="1"/>
</dbReference>
<dbReference type="EMBL" id="LYDR01000043">
    <property type="protein sequence ID" value="ODA34191.1"/>
    <property type="molecule type" value="Genomic_DNA"/>
</dbReference>
<accession>A0A1C3ELT8</accession>
<evidence type="ECO:0000256" key="2">
    <source>
        <dbReference type="SAM" id="Phobius"/>
    </source>
</evidence>
<sequence>MTLRITDRSQIEDLVDRLAQAVHEADQPGQITQELLASLSPLTGAVASRLWIWVGGIPTVSHDGAPENTTASSQRPTVRGSAMAVAIHAGAILARYADPDAHELREVANLANSVKPQPLEPLPQGDRSETVAAESVLRWMIPVRKSSRTLAVLEFLQPGKAVDPLPLASVVAELLADLLLDQEVRQLRLTVERRQKEQAFFARLATTSGWQVAAQLIAQEVRGLVGCDRVAVLQFAGKQARLLAVSGVADFDRRSPEVRQLEAMVQAESQVREEERDPGIQLITDLATGVPIAAIVLEKFGAELERRKEASLQPVSMSSTKPAGINSKLLTTREANELTEILRNWQGLEAVVSSILRQQLLVETIPLASFWLRASREFKTLSLRRQARRVLLFVLLGGMVASLFLIPGELQMTGQGAVWPRERKHVFAPHAGRVEQIHVNQGSIVKTGDLLVTLHNPEMELESTRLQGEILTLEKQIEATRSARVQLSSGNSDQAAKAAELSAQELGFEQQLLSRREELSLVRQAMSELQIRSPMDGEIMTWDPQQTLAGRPVERGQILLDLGDTQGEWVVDVRVTDQSMGHILSAYVQTPGQGNRPQEKLPAEFVLTTRPEETHTAHVESISESVERDEMGQLYLRLVLGFDRQNVAGLRPGATAVPRIHCGRAPLGYVWLHDLIDRIRLWWQF</sequence>
<dbReference type="AlphaFoldDB" id="A0A1C3ELT8"/>
<keyword evidence="2" id="KW-0812">Transmembrane</keyword>
<dbReference type="InterPro" id="IPR051909">
    <property type="entry name" value="MFP_Cation_Efflux"/>
</dbReference>
<gene>
    <name evidence="4" type="ORF">A6X21_17630</name>
</gene>
<dbReference type="PANTHER" id="PTHR30097:SF4">
    <property type="entry name" value="SLR6042 PROTEIN"/>
    <property type="match status" value="1"/>
</dbReference>
<reference evidence="4 5" key="1">
    <citation type="submission" date="2016-05" db="EMBL/GenBank/DDBJ databases">
        <title>Genomic and physiological characterization of Planctopirus sp. isolated from fresh water lake.</title>
        <authorList>
            <person name="Subhash Y."/>
            <person name="Ramana C."/>
        </authorList>
    </citation>
    <scope>NUCLEOTIDE SEQUENCE [LARGE SCALE GENOMIC DNA]</scope>
    <source>
        <strain evidence="4 5">JC280</strain>
    </source>
</reference>
<keyword evidence="2" id="KW-0472">Membrane</keyword>
<dbReference type="Gene3D" id="2.40.30.170">
    <property type="match status" value="1"/>
</dbReference>
<keyword evidence="5" id="KW-1185">Reference proteome</keyword>
<proteinExistence type="predicted"/>
<keyword evidence="1" id="KW-0813">Transport</keyword>
<dbReference type="RefSeq" id="WP_068846685.1">
    <property type="nucleotide sequence ID" value="NZ_LYDR01000043.1"/>
</dbReference>
<comment type="caution">
    <text evidence="4">The sequence shown here is derived from an EMBL/GenBank/DDBJ whole genome shotgun (WGS) entry which is preliminary data.</text>
</comment>
<dbReference type="Pfam" id="PF25973">
    <property type="entry name" value="BSH_CzcB"/>
    <property type="match status" value="1"/>
</dbReference>
<evidence type="ECO:0000256" key="1">
    <source>
        <dbReference type="ARBA" id="ARBA00022448"/>
    </source>
</evidence>
<dbReference type="STRING" id="1841610.A6X21_17630"/>
<dbReference type="InterPro" id="IPR058647">
    <property type="entry name" value="BSH_CzcB-like"/>
</dbReference>
<evidence type="ECO:0000313" key="4">
    <source>
        <dbReference type="EMBL" id="ODA34191.1"/>
    </source>
</evidence>
<feature type="transmembrane region" description="Helical" evidence="2">
    <location>
        <begin position="390"/>
        <end position="408"/>
    </location>
</feature>
<dbReference type="Gene3D" id="1.10.287.470">
    <property type="entry name" value="Helix hairpin bin"/>
    <property type="match status" value="1"/>
</dbReference>
<dbReference type="Proteomes" id="UP000094828">
    <property type="component" value="Unassembled WGS sequence"/>
</dbReference>
<protein>
    <recommendedName>
        <fullName evidence="3">CzcB-like barrel-sandwich hybrid domain-containing protein</fullName>
    </recommendedName>
</protein>
<organism evidence="4 5">
    <name type="scientific">Planctopirus hydrillae</name>
    <dbReference type="NCBI Taxonomy" id="1841610"/>
    <lineage>
        <taxon>Bacteria</taxon>
        <taxon>Pseudomonadati</taxon>
        <taxon>Planctomycetota</taxon>
        <taxon>Planctomycetia</taxon>
        <taxon>Planctomycetales</taxon>
        <taxon>Planctomycetaceae</taxon>
        <taxon>Planctopirus</taxon>
    </lineage>
</organism>
<evidence type="ECO:0000259" key="3">
    <source>
        <dbReference type="Pfam" id="PF25973"/>
    </source>
</evidence>